<sequence>MAEARATGPFAEDPSSPERARGPTKNGIQPLMKSLLLVIRHQWCIVHAGGGLLGYSRQRVRNSKLRLLLETWSILYSGGREGYEKDRSERLGFDFTPTVQGAHIIAPVSLKDRRGGLLFTSYRQDWESGAKFGNTNDGSVDRIADSPICQGQEWNAPLHRHAFVWAVCLGYSKFKILLCNASSRAANQANADPLTPPACLPCSLPPCHDPRKPCLWMDYENNRNPLAEAAVFVSRCIHRRGMIRDLVSVNSVTGPDLDLGGPGCSVCKRPAARRRLRYRPILILMSEPVKHASPQETCTVQTYTSQRGF</sequence>
<proteinExistence type="predicted"/>
<name>A0AA40AW91_9PEZI</name>
<keyword evidence="3" id="KW-1185">Reference proteome</keyword>
<organism evidence="2 3">
    <name type="scientific">Lasiosphaeria miniovina</name>
    <dbReference type="NCBI Taxonomy" id="1954250"/>
    <lineage>
        <taxon>Eukaryota</taxon>
        <taxon>Fungi</taxon>
        <taxon>Dikarya</taxon>
        <taxon>Ascomycota</taxon>
        <taxon>Pezizomycotina</taxon>
        <taxon>Sordariomycetes</taxon>
        <taxon>Sordariomycetidae</taxon>
        <taxon>Sordariales</taxon>
        <taxon>Lasiosphaeriaceae</taxon>
        <taxon>Lasiosphaeria</taxon>
    </lineage>
</organism>
<dbReference type="AlphaFoldDB" id="A0AA40AW91"/>
<reference evidence="2" key="1">
    <citation type="submission" date="2023-06" db="EMBL/GenBank/DDBJ databases">
        <title>Genome-scale phylogeny and comparative genomics of the fungal order Sordariales.</title>
        <authorList>
            <consortium name="Lawrence Berkeley National Laboratory"/>
            <person name="Hensen N."/>
            <person name="Bonometti L."/>
            <person name="Westerberg I."/>
            <person name="Brannstrom I.O."/>
            <person name="Guillou S."/>
            <person name="Cros-Aarteil S."/>
            <person name="Calhoun S."/>
            <person name="Haridas S."/>
            <person name="Kuo A."/>
            <person name="Mondo S."/>
            <person name="Pangilinan J."/>
            <person name="Riley R."/>
            <person name="LaButti K."/>
            <person name="Andreopoulos B."/>
            <person name="Lipzen A."/>
            <person name="Chen C."/>
            <person name="Yanf M."/>
            <person name="Daum C."/>
            <person name="Ng V."/>
            <person name="Clum A."/>
            <person name="Steindorff A."/>
            <person name="Ohm R."/>
            <person name="Martin F."/>
            <person name="Silar P."/>
            <person name="Natvig D."/>
            <person name="Lalanne C."/>
            <person name="Gautier V."/>
            <person name="Ament-velasquez S.L."/>
            <person name="Kruys A."/>
            <person name="Hutchinson M.I."/>
            <person name="Powell A.J."/>
            <person name="Barry K."/>
            <person name="Miller A.N."/>
            <person name="Grigoriev I.V."/>
            <person name="Debuchy R."/>
            <person name="Gladieux P."/>
            <person name="Thoren M.H."/>
            <person name="Johannesson H."/>
        </authorList>
    </citation>
    <scope>NUCLEOTIDE SEQUENCE</scope>
    <source>
        <strain evidence="2">SMH2392-1A</strain>
    </source>
</reference>
<evidence type="ECO:0000313" key="2">
    <source>
        <dbReference type="EMBL" id="KAK0723182.1"/>
    </source>
</evidence>
<dbReference type="Proteomes" id="UP001172101">
    <property type="component" value="Unassembled WGS sequence"/>
</dbReference>
<protein>
    <submittedName>
        <fullName evidence="2">Uncharacterized protein</fullName>
    </submittedName>
</protein>
<evidence type="ECO:0000313" key="3">
    <source>
        <dbReference type="Proteomes" id="UP001172101"/>
    </source>
</evidence>
<dbReference type="GeneID" id="85323019"/>
<gene>
    <name evidence="2" type="ORF">B0T26DRAFT_674790</name>
</gene>
<accession>A0AA40AW91</accession>
<dbReference type="EMBL" id="JAUIRO010000003">
    <property type="protein sequence ID" value="KAK0723182.1"/>
    <property type="molecule type" value="Genomic_DNA"/>
</dbReference>
<evidence type="ECO:0000256" key="1">
    <source>
        <dbReference type="SAM" id="MobiDB-lite"/>
    </source>
</evidence>
<feature type="region of interest" description="Disordered" evidence="1">
    <location>
        <begin position="1"/>
        <end position="26"/>
    </location>
</feature>
<comment type="caution">
    <text evidence="2">The sequence shown here is derived from an EMBL/GenBank/DDBJ whole genome shotgun (WGS) entry which is preliminary data.</text>
</comment>
<dbReference type="RefSeq" id="XP_060299106.1">
    <property type="nucleotide sequence ID" value="XM_060439749.1"/>
</dbReference>